<reference evidence="5" key="1">
    <citation type="journal article" date="2019" name="Int. J. Syst. Evol. Microbiol.">
        <title>The Global Catalogue of Microorganisms (GCM) 10K type strain sequencing project: providing services to taxonomists for standard genome sequencing and annotation.</title>
        <authorList>
            <consortium name="The Broad Institute Genomics Platform"/>
            <consortium name="The Broad Institute Genome Sequencing Center for Infectious Disease"/>
            <person name="Wu L."/>
            <person name="Ma J."/>
        </authorList>
    </citation>
    <scope>NUCLEOTIDE SEQUENCE [LARGE SCALE GENOMIC DNA]</scope>
    <source>
        <strain evidence="5">KACC 13778</strain>
    </source>
</reference>
<feature type="transmembrane region" description="Helical" evidence="2">
    <location>
        <begin position="91"/>
        <end position="112"/>
    </location>
</feature>
<proteinExistence type="predicted"/>
<feature type="signal peptide" evidence="3">
    <location>
        <begin position="1"/>
        <end position="15"/>
    </location>
</feature>
<accession>A0ABW0N6V4</accession>
<evidence type="ECO:0000256" key="1">
    <source>
        <dbReference type="SAM" id="MobiDB-lite"/>
    </source>
</evidence>
<evidence type="ECO:0000313" key="5">
    <source>
        <dbReference type="Proteomes" id="UP001595956"/>
    </source>
</evidence>
<keyword evidence="5" id="KW-1185">Reference proteome</keyword>
<name>A0ABW0N6V4_9ACTN</name>
<feature type="chain" id="PRO_5046360329" description="LPXTG cell wall anchor domain-containing protein" evidence="3">
    <location>
        <begin position="16"/>
        <end position="151"/>
    </location>
</feature>
<keyword evidence="3" id="KW-0732">Signal</keyword>
<keyword evidence="2" id="KW-1133">Transmembrane helix</keyword>
<dbReference type="EMBL" id="JBHSMD010000005">
    <property type="protein sequence ID" value="MFC5494634.1"/>
    <property type="molecule type" value="Genomic_DNA"/>
</dbReference>
<dbReference type="RefSeq" id="WP_345170610.1">
    <property type="nucleotide sequence ID" value="NZ_BAABFQ010000001.1"/>
</dbReference>
<dbReference type="Proteomes" id="UP001595956">
    <property type="component" value="Unassembled WGS sequence"/>
</dbReference>
<feature type="region of interest" description="Disordered" evidence="1">
    <location>
        <begin position="56"/>
        <end position="76"/>
    </location>
</feature>
<evidence type="ECO:0000256" key="3">
    <source>
        <dbReference type="SAM" id="SignalP"/>
    </source>
</evidence>
<keyword evidence="2" id="KW-0472">Membrane</keyword>
<evidence type="ECO:0008006" key="6">
    <source>
        <dbReference type="Google" id="ProtNLM"/>
    </source>
</evidence>
<evidence type="ECO:0000313" key="4">
    <source>
        <dbReference type="EMBL" id="MFC5494634.1"/>
    </source>
</evidence>
<evidence type="ECO:0000256" key="2">
    <source>
        <dbReference type="SAM" id="Phobius"/>
    </source>
</evidence>
<protein>
    <recommendedName>
        <fullName evidence="6">LPXTG cell wall anchor domain-containing protein</fullName>
    </recommendedName>
</protein>
<sequence length="151" mass="15662">MLAVLVGFFAMPACATVATACFGQMEAMSLTTVTSVEAAASTFTSSVSSVLESGRSHEVGTVRPASTSASSEADRTGDQAVVALSGGGMRMTLLGTCLTVLMVGVGAAFLWLRGRRRRRPGWIHPRSVVAGAGPGRQPDPPSLLHLSIRRC</sequence>
<comment type="caution">
    <text evidence="4">The sequence shown here is derived from an EMBL/GenBank/DDBJ whole genome shotgun (WGS) entry which is preliminary data.</text>
</comment>
<keyword evidence="2" id="KW-0812">Transmembrane</keyword>
<organism evidence="4 5">
    <name type="scientific">Nocardioides caricicola</name>
    <dbReference type="NCBI Taxonomy" id="634770"/>
    <lineage>
        <taxon>Bacteria</taxon>
        <taxon>Bacillati</taxon>
        <taxon>Actinomycetota</taxon>
        <taxon>Actinomycetes</taxon>
        <taxon>Propionibacteriales</taxon>
        <taxon>Nocardioidaceae</taxon>
        <taxon>Nocardioides</taxon>
    </lineage>
</organism>
<gene>
    <name evidence="4" type="ORF">ACFPKY_16075</name>
</gene>